<reference evidence="2 3" key="1">
    <citation type="journal article" date="2019" name="Int. J. Syst. Evol. Microbiol.">
        <title>The Global Catalogue of Microorganisms (GCM) 10K type strain sequencing project: providing services to taxonomists for standard genome sequencing and annotation.</title>
        <authorList>
            <consortium name="The Broad Institute Genomics Platform"/>
            <consortium name="The Broad Institute Genome Sequencing Center for Infectious Disease"/>
            <person name="Wu L."/>
            <person name="Ma J."/>
        </authorList>
    </citation>
    <scope>NUCLEOTIDE SEQUENCE [LARGE SCALE GENOMIC DNA]</scope>
    <source>
        <strain evidence="2 3">JCM 12393</strain>
    </source>
</reference>
<evidence type="ECO:0000313" key="2">
    <source>
        <dbReference type="EMBL" id="GAA1400218.1"/>
    </source>
</evidence>
<accession>A0ABN1YCN8</accession>
<protein>
    <recommendedName>
        <fullName evidence="1">DUF397 domain-containing protein</fullName>
    </recommendedName>
</protein>
<proteinExistence type="predicted"/>
<dbReference type="Pfam" id="PF04149">
    <property type="entry name" value="DUF397"/>
    <property type="match status" value="1"/>
</dbReference>
<gene>
    <name evidence="2" type="ORF">GCM10009639_40950</name>
</gene>
<keyword evidence="3" id="KW-1185">Reference proteome</keyword>
<comment type="caution">
    <text evidence="2">The sequence shown here is derived from an EMBL/GenBank/DDBJ whole genome shotgun (WGS) entry which is preliminary data.</text>
</comment>
<dbReference type="EMBL" id="BAAAKJ010000224">
    <property type="protein sequence ID" value="GAA1400218.1"/>
    <property type="molecule type" value="Genomic_DNA"/>
</dbReference>
<feature type="domain" description="DUF397" evidence="1">
    <location>
        <begin position="34"/>
        <end position="85"/>
    </location>
</feature>
<sequence length="93" mass="10063">MLTTRAPAGFPVGARCLRVSRYRFVMKPNASISAWRKSSYSNNGGQCVEVATIHPAAVPVRDSKDPDGPTLLFPAPAWRSFVAAIQAGEFDIL</sequence>
<organism evidence="2 3">
    <name type="scientific">Kitasatospora putterlickiae</name>
    <dbReference type="NCBI Taxonomy" id="221725"/>
    <lineage>
        <taxon>Bacteria</taxon>
        <taxon>Bacillati</taxon>
        <taxon>Actinomycetota</taxon>
        <taxon>Actinomycetes</taxon>
        <taxon>Kitasatosporales</taxon>
        <taxon>Streptomycetaceae</taxon>
        <taxon>Kitasatospora</taxon>
    </lineage>
</organism>
<name>A0ABN1YCN8_9ACTN</name>
<dbReference type="InterPro" id="IPR007278">
    <property type="entry name" value="DUF397"/>
</dbReference>
<evidence type="ECO:0000259" key="1">
    <source>
        <dbReference type="Pfam" id="PF04149"/>
    </source>
</evidence>
<evidence type="ECO:0000313" key="3">
    <source>
        <dbReference type="Proteomes" id="UP001499863"/>
    </source>
</evidence>
<dbReference type="Proteomes" id="UP001499863">
    <property type="component" value="Unassembled WGS sequence"/>
</dbReference>